<sequence length="69" mass="7199">MRSTVVQMATPNERHGGPVAAVAWLTRAAVTSAYMALSPTASTKATPKDAKQHDTHCKNPESPTSPPAA</sequence>
<feature type="region of interest" description="Disordered" evidence="1">
    <location>
        <begin position="39"/>
        <end position="69"/>
    </location>
</feature>
<organism evidence="2 3">
    <name type="scientific">Streptomyces spinoverrucosus</name>
    <dbReference type="NCBI Taxonomy" id="284043"/>
    <lineage>
        <taxon>Bacteria</taxon>
        <taxon>Bacillati</taxon>
        <taxon>Actinomycetota</taxon>
        <taxon>Actinomycetes</taxon>
        <taxon>Kitasatosporales</taxon>
        <taxon>Streptomycetaceae</taxon>
        <taxon>Streptomyces</taxon>
    </lineage>
</organism>
<keyword evidence="3" id="KW-1185">Reference proteome</keyword>
<reference evidence="2 3" key="1">
    <citation type="submission" date="2019-06" db="EMBL/GenBank/DDBJ databases">
        <title>Whole genome shotgun sequence of Streptomyces spinoverrucosus NBRC 14228.</title>
        <authorList>
            <person name="Hosoyama A."/>
            <person name="Uohara A."/>
            <person name="Ohji S."/>
            <person name="Ichikawa N."/>
        </authorList>
    </citation>
    <scope>NUCLEOTIDE SEQUENCE [LARGE SCALE GENOMIC DNA]</scope>
    <source>
        <strain evidence="2 3">NBRC 14228</strain>
    </source>
</reference>
<proteinExistence type="predicted"/>
<evidence type="ECO:0000313" key="3">
    <source>
        <dbReference type="Proteomes" id="UP000317881"/>
    </source>
</evidence>
<gene>
    <name evidence="2" type="ORF">SSP24_04180</name>
</gene>
<dbReference type="EMBL" id="BJND01000004">
    <property type="protein sequence ID" value="GEC02763.1"/>
    <property type="molecule type" value="Genomic_DNA"/>
</dbReference>
<evidence type="ECO:0000313" key="2">
    <source>
        <dbReference type="EMBL" id="GEC02763.1"/>
    </source>
</evidence>
<accession>A0A4Y3V8W0</accession>
<feature type="compositionally biased region" description="Basic and acidic residues" evidence="1">
    <location>
        <begin position="46"/>
        <end position="59"/>
    </location>
</feature>
<dbReference type="Proteomes" id="UP000317881">
    <property type="component" value="Unassembled WGS sequence"/>
</dbReference>
<dbReference type="AlphaFoldDB" id="A0A4Y3V8W0"/>
<protein>
    <submittedName>
        <fullName evidence="2">Uncharacterized protein</fullName>
    </submittedName>
</protein>
<name>A0A4Y3V8W0_9ACTN</name>
<evidence type="ECO:0000256" key="1">
    <source>
        <dbReference type="SAM" id="MobiDB-lite"/>
    </source>
</evidence>
<comment type="caution">
    <text evidence="2">The sequence shown here is derived from an EMBL/GenBank/DDBJ whole genome shotgun (WGS) entry which is preliminary data.</text>
</comment>